<name>A0AC61QLB9_9BACT</name>
<accession>A0AC61QLB9</accession>
<gene>
    <name evidence="1" type="ORF">E0946_01240</name>
</gene>
<comment type="caution">
    <text evidence="1">The sequence shown here is derived from an EMBL/GenBank/DDBJ whole genome shotgun (WGS) entry which is preliminary data.</text>
</comment>
<protein>
    <submittedName>
        <fullName evidence="1">Uncharacterized protein</fullName>
    </submittedName>
</protein>
<reference evidence="1" key="1">
    <citation type="submission" date="2019-03" db="EMBL/GenBank/DDBJ databases">
        <title>Candidatus Syntrophosphaera thermopropionivorans: a novel player in syntrophic propionate oxidation during anaerobic digestion.</title>
        <authorList>
            <person name="Dyksma S."/>
        </authorList>
    </citation>
    <scope>NUCLEOTIDE SEQUENCE</scope>
    <source>
        <strain evidence="1">W5</strain>
    </source>
</reference>
<proteinExistence type="predicted"/>
<organism evidence="1 2">
    <name type="scientific">Candidatus Syntrophosphaera thermopropionivorans</name>
    <dbReference type="NCBI Taxonomy" id="2593015"/>
    <lineage>
        <taxon>Bacteria</taxon>
        <taxon>Pseudomonadati</taxon>
        <taxon>Candidatus Cloacimonadota</taxon>
        <taxon>Candidatus Cloacimonadia</taxon>
        <taxon>Candidatus Cloacimonadales</taxon>
        <taxon>Candidatus Cloacimonadaceae</taxon>
        <taxon>Candidatus Syntrophosphaera</taxon>
    </lineage>
</organism>
<dbReference type="EMBL" id="SMOG01000001">
    <property type="protein sequence ID" value="TDF74735.1"/>
    <property type="molecule type" value="Genomic_DNA"/>
</dbReference>
<dbReference type="Proteomes" id="UP000294588">
    <property type="component" value="Unassembled WGS sequence"/>
</dbReference>
<evidence type="ECO:0000313" key="2">
    <source>
        <dbReference type="Proteomes" id="UP000294588"/>
    </source>
</evidence>
<keyword evidence="2" id="KW-1185">Reference proteome</keyword>
<evidence type="ECO:0000313" key="1">
    <source>
        <dbReference type="EMBL" id="TDF74735.1"/>
    </source>
</evidence>
<sequence length="312" mass="36461">MKNEDLEKELFEIYLDSLEDRFDFNEDKEKIESLITEAGEASIIVEKKNIIEPIETQVLGTIRQLSHSGKLINYTPLELKENGLFLAMKASSFVRYALNTDIIAPGYSGEYLIDPYNNFLLYPEEIEYSVVLDYLDTVSVLALQEAFDNIKKEEQIRKRIDFSAIQDKWKLGFRFKEYQLTSHFRFRNVDENAIDLSPMVDLLMKKEELSISKYAAARPTLTEAFDLMRQPKSSNIFYALTHTLVKESDGRVFLYPDEDYIDKAGRIYICTECVFEGYIPRRLRLGVIGFRDLKSIQELLNIRIEMEEEEKK</sequence>